<dbReference type="PANTHER" id="PTHR30204:SF92">
    <property type="entry name" value="HTH-TYPE TRANSCRIPTIONAL REGULATOR ZNTR"/>
    <property type="match status" value="1"/>
</dbReference>
<dbReference type="GO" id="GO:0003677">
    <property type="term" value="F:DNA binding"/>
    <property type="evidence" value="ECO:0007669"/>
    <property type="project" value="UniProtKB-KW"/>
</dbReference>
<dbReference type="InterPro" id="IPR000551">
    <property type="entry name" value="MerR-type_HTH_dom"/>
</dbReference>
<evidence type="ECO:0000259" key="2">
    <source>
        <dbReference type="PROSITE" id="PS50937"/>
    </source>
</evidence>
<dbReference type="InterPro" id="IPR009061">
    <property type="entry name" value="DNA-bd_dom_put_sf"/>
</dbReference>
<dbReference type="PRINTS" id="PR00040">
    <property type="entry name" value="HTHMERR"/>
</dbReference>
<dbReference type="Pfam" id="PF13411">
    <property type="entry name" value="MerR_1"/>
    <property type="match status" value="1"/>
</dbReference>
<keyword evidence="4" id="KW-1185">Reference proteome</keyword>
<evidence type="ECO:0000313" key="4">
    <source>
        <dbReference type="Proteomes" id="UP001239782"/>
    </source>
</evidence>
<sequence>MKIGELAERSGCSIQTIRYYEKLHLLPAPSRSKGNFRLYKSDSLEHLKFIKRCRDLDLALTEIGLLMKIKAKPELECDSVNRIIDTHLERVESKIAEFKQLKSQLVNLRDTLYWSSPTGHFL</sequence>
<feature type="domain" description="HTH merR-type" evidence="2">
    <location>
        <begin position="1"/>
        <end position="69"/>
    </location>
</feature>
<organism evidence="3 4">
    <name type="scientific">Pleionea litopenaei</name>
    <dbReference type="NCBI Taxonomy" id="3070815"/>
    <lineage>
        <taxon>Bacteria</taxon>
        <taxon>Pseudomonadati</taxon>
        <taxon>Pseudomonadota</taxon>
        <taxon>Gammaproteobacteria</taxon>
        <taxon>Oceanospirillales</taxon>
        <taxon>Pleioneaceae</taxon>
        <taxon>Pleionea</taxon>
    </lineage>
</organism>
<evidence type="ECO:0000313" key="3">
    <source>
        <dbReference type="EMBL" id="WMS87888.1"/>
    </source>
</evidence>
<dbReference type="PROSITE" id="PS00552">
    <property type="entry name" value="HTH_MERR_1"/>
    <property type="match status" value="1"/>
</dbReference>
<dbReference type="EMBL" id="CP133548">
    <property type="protein sequence ID" value="WMS87888.1"/>
    <property type="molecule type" value="Genomic_DNA"/>
</dbReference>
<dbReference type="InterPro" id="IPR047057">
    <property type="entry name" value="MerR_fam"/>
</dbReference>
<accession>A0AA51RUG5</accession>
<dbReference type="KEGG" id="plei:Q9312_02940"/>
<dbReference type="PANTHER" id="PTHR30204">
    <property type="entry name" value="REDOX-CYCLING DRUG-SENSING TRANSCRIPTIONAL ACTIVATOR SOXR"/>
    <property type="match status" value="1"/>
</dbReference>
<dbReference type="AlphaFoldDB" id="A0AA51RUG5"/>
<dbReference type="RefSeq" id="WP_309203047.1">
    <property type="nucleotide sequence ID" value="NZ_CP133548.1"/>
</dbReference>
<keyword evidence="1" id="KW-0238">DNA-binding</keyword>
<dbReference type="SMART" id="SM00422">
    <property type="entry name" value="HTH_MERR"/>
    <property type="match status" value="1"/>
</dbReference>
<dbReference type="Gene3D" id="1.10.1660.10">
    <property type="match status" value="1"/>
</dbReference>
<proteinExistence type="predicted"/>
<dbReference type="GO" id="GO:0003700">
    <property type="term" value="F:DNA-binding transcription factor activity"/>
    <property type="evidence" value="ECO:0007669"/>
    <property type="project" value="InterPro"/>
</dbReference>
<gene>
    <name evidence="3" type="ORF">Q9312_02940</name>
</gene>
<dbReference type="Proteomes" id="UP001239782">
    <property type="component" value="Chromosome"/>
</dbReference>
<evidence type="ECO:0000256" key="1">
    <source>
        <dbReference type="ARBA" id="ARBA00023125"/>
    </source>
</evidence>
<dbReference type="SUPFAM" id="SSF46955">
    <property type="entry name" value="Putative DNA-binding domain"/>
    <property type="match status" value="1"/>
</dbReference>
<name>A0AA51RUG5_9GAMM</name>
<reference evidence="3 4" key="1">
    <citation type="submission" date="2023-08" db="EMBL/GenBank/DDBJ databases">
        <title>Pleionea litopenaei sp. nov., isolated from stomach of juvenile Litopenaeus vannamei.</title>
        <authorList>
            <person name="Rho A.M."/>
            <person name="Hwang C.Y."/>
        </authorList>
    </citation>
    <scope>NUCLEOTIDE SEQUENCE [LARGE SCALE GENOMIC DNA]</scope>
    <source>
        <strain evidence="3 4">HL-JVS1</strain>
    </source>
</reference>
<protein>
    <submittedName>
        <fullName evidence="3">MerR family transcriptional regulator</fullName>
    </submittedName>
</protein>
<dbReference type="PROSITE" id="PS50937">
    <property type="entry name" value="HTH_MERR_2"/>
    <property type="match status" value="1"/>
</dbReference>